<dbReference type="PANTHER" id="PTHR45663:SF11">
    <property type="entry name" value="GEO12009P1"/>
    <property type="match status" value="1"/>
</dbReference>
<dbReference type="Pfam" id="PF00085">
    <property type="entry name" value="Thioredoxin"/>
    <property type="match status" value="1"/>
</dbReference>
<reference evidence="2 3" key="1">
    <citation type="submission" date="2017-02" db="EMBL/GenBank/DDBJ databases">
        <title>The first characterized phage against a member of the ecologically important #sphingomonads reveals high dissimilarity against all other known phages.</title>
        <authorList>
            <person name="Nielsen T.K."/>
            <person name="Carstens A.B."/>
            <person name="Kot W."/>
            <person name="Lametsch R."/>
            <person name="Neve H."/>
            <person name="Hansen L.H."/>
        </authorList>
    </citation>
    <scope>NUCLEOTIDE SEQUENCE [LARGE SCALE GENOMIC DNA]</scope>
</reference>
<dbReference type="RefSeq" id="YP_009600862.1">
    <property type="nucleotide sequence ID" value="NC_041927.1"/>
</dbReference>
<sequence length="121" mass="13289">MTDAPVIDDEFFKTRIAVSSKPVLIFVHAVWCAPSLAFRDTVYDAMEILPPEVMLAEIDIEKAPQSCQALRVKGTPWLAVVKEGQPLGSYVGTMTIDSIVEFVDRCLNPPAPKAKRSKKAA</sequence>
<dbReference type="GO" id="GO:0015035">
    <property type="term" value="F:protein-disulfide reductase activity"/>
    <property type="evidence" value="ECO:0007669"/>
    <property type="project" value="TreeGrafter"/>
</dbReference>
<evidence type="ECO:0000313" key="3">
    <source>
        <dbReference type="Proteomes" id="UP000223906"/>
    </source>
</evidence>
<evidence type="ECO:0000313" key="2">
    <source>
        <dbReference type="EMBL" id="ARK07533.1"/>
    </source>
</evidence>
<dbReference type="SUPFAM" id="SSF52833">
    <property type="entry name" value="Thioredoxin-like"/>
    <property type="match status" value="1"/>
</dbReference>
<organism evidence="2 3">
    <name type="scientific">Sphingobium phage Lacusarx</name>
    <dbReference type="NCBI Taxonomy" id="1980139"/>
    <lineage>
        <taxon>Viruses</taxon>
        <taxon>Duplodnaviria</taxon>
        <taxon>Heunggongvirae</taxon>
        <taxon>Uroviricota</taxon>
        <taxon>Caudoviricetes</taxon>
        <taxon>Lacusarxvirus</taxon>
        <taxon>Lacusarxvirus lacusarx</taxon>
    </lineage>
</organism>
<dbReference type="CDD" id="cd02947">
    <property type="entry name" value="TRX_family"/>
    <property type="match status" value="1"/>
</dbReference>
<dbReference type="Proteomes" id="UP000223906">
    <property type="component" value="Segment"/>
</dbReference>
<accession>A0A1W6DX86</accession>
<evidence type="ECO:0000259" key="1">
    <source>
        <dbReference type="PROSITE" id="PS51352"/>
    </source>
</evidence>
<dbReference type="EMBL" id="KY629563">
    <property type="protein sequence ID" value="ARK07533.1"/>
    <property type="molecule type" value="Genomic_DNA"/>
</dbReference>
<dbReference type="GeneID" id="40076696"/>
<dbReference type="PROSITE" id="PS51352">
    <property type="entry name" value="THIOREDOXIN_2"/>
    <property type="match status" value="1"/>
</dbReference>
<dbReference type="PANTHER" id="PTHR45663">
    <property type="entry name" value="GEO12009P1"/>
    <property type="match status" value="1"/>
</dbReference>
<dbReference type="InterPro" id="IPR013766">
    <property type="entry name" value="Thioredoxin_domain"/>
</dbReference>
<name>A0A1W6DX86_9CAUD</name>
<feature type="domain" description="Thioredoxin" evidence="1">
    <location>
        <begin position="1"/>
        <end position="108"/>
    </location>
</feature>
<dbReference type="KEGG" id="vg:40076696"/>
<dbReference type="InterPro" id="IPR036249">
    <property type="entry name" value="Thioredoxin-like_sf"/>
</dbReference>
<gene>
    <name evidence="2" type="primary">trxB</name>
    <name evidence="2" type="ORF">LAV_00158</name>
</gene>
<proteinExistence type="predicted"/>
<dbReference type="Gene3D" id="3.40.30.10">
    <property type="entry name" value="Glutaredoxin"/>
    <property type="match status" value="1"/>
</dbReference>
<keyword evidence="3" id="KW-1185">Reference proteome</keyword>
<protein>
    <submittedName>
        <fullName evidence="2">Thioredoxin-2</fullName>
    </submittedName>
</protein>